<evidence type="ECO:0000256" key="1">
    <source>
        <dbReference type="ARBA" id="ARBA00006484"/>
    </source>
</evidence>
<evidence type="ECO:0000313" key="4">
    <source>
        <dbReference type="Proteomes" id="UP000215767"/>
    </source>
</evidence>
<evidence type="ECO:0000259" key="2">
    <source>
        <dbReference type="SMART" id="SM00822"/>
    </source>
</evidence>
<dbReference type="PANTHER" id="PTHR42760:SF40">
    <property type="entry name" value="3-OXOACYL-[ACYL-CARRIER-PROTEIN] REDUCTASE, CHLOROPLASTIC"/>
    <property type="match status" value="1"/>
</dbReference>
<dbReference type="GO" id="GO:0016616">
    <property type="term" value="F:oxidoreductase activity, acting on the CH-OH group of donors, NAD or NADP as acceptor"/>
    <property type="evidence" value="ECO:0007669"/>
    <property type="project" value="UniProtKB-ARBA"/>
</dbReference>
<sequence length="246" mass="25728">MATETWSDRAIAITGAAGGIGAACARQLDALGASVILMDRDEAALQRVAATLRPDGVRRIVAADLSEPGACREVFDSIDELYGLIHMAGIYQTDDLAPESRAVWDRTMAVNLDMAFDLASAAAPRLCDRGGRGARIVMAASLAYRRGSFDHLAYSASKGGIAGLTRALSRRLAPQVLVNAVAPGIIDTAMPAQLIAARGDAVRREIPLGRWGTADEVAGTVVFLCSDAASYITGQIINIDGGMING</sequence>
<protein>
    <recommendedName>
        <fullName evidence="2">Ketoreductase domain-containing protein</fullName>
    </recommendedName>
</protein>
<name>A0A261UD96_9BORD</name>
<dbReference type="InterPro" id="IPR002347">
    <property type="entry name" value="SDR_fam"/>
</dbReference>
<dbReference type="InterPro" id="IPR036291">
    <property type="entry name" value="NAD(P)-bd_dom_sf"/>
</dbReference>
<dbReference type="Gene3D" id="3.40.50.720">
    <property type="entry name" value="NAD(P)-binding Rossmann-like Domain"/>
    <property type="match status" value="1"/>
</dbReference>
<dbReference type="PROSITE" id="PS00061">
    <property type="entry name" value="ADH_SHORT"/>
    <property type="match status" value="1"/>
</dbReference>
<dbReference type="AlphaFoldDB" id="A0A261UD96"/>
<dbReference type="SMART" id="SM00822">
    <property type="entry name" value="PKS_KR"/>
    <property type="match status" value="1"/>
</dbReference>
<dbReference type="InterPro" id="IPR020904">
    <property type="entry name" value="Sc_DH/Rdtase_CS"/>
</dbReference>
<comment type="similarity">
    <text evidence="1">Belongs to the short-chain dehydrogenases/reductases (SDR) family.</text>
</comment>
<organism evidence="3 4">
    <name type="scientific">Bordetella genomosp. 11</name>
    <dbReference type="NCBI Taxonomy" id="1416808"/>
    <lineage>
        <taxon>Bacteria</taxon>
        <taxon>Pseudomonadati</taxon>
        <taxon>Pseudomonadota</taxon>
        <taxon>Betaproteobacteria</taxon>
        <taxon>Burkholderiales</taxon>
        <taxon>Alcaligenaceae</taxon>
        <taxon>Bordetella</taxon>
    </lineage>
</organism>
<dbReference type="InterPro" id="IPR057326">
    <property type="entry name" value="KR_dom"/>
</dbReference>
<dbReference type="SUPFAM" id="SSF51735">
    <property type="entry name" value="NAD(P)-binding Rossmann-fold domains"/>
    <property type="match status" value="1"/>
</dbReference>
<feature type="domain" description="Ketoreductase" evidence="2">
    <location>
        <begin position="9"/>
        <end position="188"/>
    </location>
</feature>
<dbReference type="Proteomes" id="UP000215767">
    <property type="component" value="Unassembled WGS sequence"/>
</dbReference>
<proteinExistence type="inferred from homology"/>
<dbReference type="Pfam" id="PF13561">
    <property type="entry name" value="adh_short_C2"/>
    <property type="match status" value="1"/>
</dbReference>
<keyword evidence="4" id="KW-1185">Reference proteome</keyword>
<dbReference type="OrthoDB" id="9806974at2"/>
<comment type="caution">
    <text evidence="3">The sequence shown here is derived from an EMBL/GenBank/DDBJ whole genome shotgun (WGS) entry which is preliminary data.</text>
</comment>
<dbReference type="EMBL" id="NEVS01000004">
    <property type="protein sequence ID" value="OZI59581.1"/>
    <property type="molecule type" value="Genomic_DNA"/>
</dbReference>
<dbReference type="PRINTS" id="PR00081">
    <property type="entry name" value="GDHRDH"/>
</dbReference>
<evidence type="ECO:0000313" key="3">
    <source>
        <dbReference type="EMBL" id="OZI59581.1"/>
    </source>
</evidence>
<dbReference type="FunFam" id="3.40.50.720:FF:000084">
    <property type="entry name" value="Short-chain dehydrogenase reductase"/>
    <property type="match status" value="1"/>
</dbReference>
<dbReference type="PANTHER" id="PTHR42760">
    <property type="entry name" value="SHORT-CHAIN DEHYDROGENASES/REDUCTASES FAMILY MEMBER"/>
    <property type="match status" value="1"/>
</dbReference>
<gene>
    <name evidence="3" type="ORF">CAL28_08630</name>
</gene>
<reference evidence="4" key="1">
    <citation type="submission" date="2017-05" db="EMBL/GenBank/DDBJ databases">
        <title>Complete and WGS of Bordetella genogroups.</title>
        <authorList>
            <person name="Spilker T."/>
            <person name="Lipuma J."/>
        </authorList>
    </citation>
    <scope>NUCLEOTIDE SEQUENCE [LARGE SCALE GENOMIC DNA]</scope>
    <source>
        <strain evidence="4">AU8856</strain>
    </source>
</reference>
<accession>A0A261UD96</accession>
<dbReference type="RefSeq" id="WP_094841014.1">
    <property type="nucleotide sequence ID" value="NZ_NEVS01000004.1"/>
</dbReference>
<dbReference type="GO" id="GO:0030497">
    <property type="term" value="P:fatty acid elongation"/>
    <property type="evidence" value="ECO:0007669"/>
    <property type="project" value="TreeGrafter"/>
</dbReference>